<dbReference type="EMBL" id="CH476599">
    <property type="protein sequence ID" value="EAU35160.1"/>
    <property type="molecule type" value="Genomic_DNA"/>
</dbReference>
<evidence type="ECO:0000256" key="10">
    <source>
        <dbReference type="ARBA" id="ARBA00023154"/>
    </source>
</evidence>
<dbReference type="SMART" id="SM01003">
    <property type="entry name" value="AlaDh_PNT_N"/>
    <property type="match status" value="1"/>
</dbReference>
<feature type="compositionally biased region" description="Polar residues" evidence="14">
    <location>
        <begin position="430"/>
        <end position="443"/>
    </location>
</feature>
<dbReference type="SUPFAM" id="SSF52283">
    <property type="entry name" value="Formate/glycerate dehydrogenase catalytic domain-like"/>
    <property type="match status" value="1"/>
</dbReference>
<comment type="subunit">
    <text evidence="4">Monomer.</text>
</comment>
<keyword evidence="10" id="KW-0457">Lysine biosynthesis</keyword>
<evidence type="ECO:0000256" key="11">
    <source>
        <dbReference type="ARBA" id="ARBA00023157"/>
    </source>
</evidence>
<dbReference type="eggNOG" id="KOG0172">
    <property type="taxonomic scope" value="Eukaryota"/>
</dbReference>
<keyword evidence="11" id="KW-1015">Disulfide bond</keyword>
<feature type="region of interest" description="Disordered" evidence="14">
    <location>
        <begin position="42"/>
        <end position="71"/>
    </location>
</feature>
<dbReference type="STRING" id="341663.Q0CNM1"/>
<reference evidence="18" key="1">
    <citation type="submission" date="2005-09" db="EMBL/GenBank/DDBJ databases">
        <title>Annotation of the Aspergillus terreus NIH2624 genome.</title>
        <authorList>
            <person name="Birren B.W."/>
            <person name="Lander E.S."/>
            <person name="Galagan J.E."/>
            <person name="Nusbaum C."/>
            <person name="Devon K."/>
            <person name="Henn M."/>
            <person name="Ma L.-J."/>
            <person name="Jaffe D.B."/>
            <person name="Butler J."/>
            <person name="Alvarez P."/>
            <person name="Gnerre S."/>
            <person name="Grabherr M."/>
            <person name="Kleber M."/>
            <person name="Mauceli E.W."/>
            <person name="Brockman W."/>
            <person name="Rounsley S."/>
            <person name="Young S.K."/>
            <person name="LaButti K."/>
            <person name="Pushparaj V."/>
            <person name="DeCaprio D."/>
            <person name="Crawford M."/>
            <person name="Koehrsen M."/>
            <person name="Engels R."/>
            <person name="Montgomery P."/>
            <person name="Pearson M."/>
            <person name="Howarth C."/>
            <person name="Larson L."/>
            <person name="Luoma S."/>
            <person name="White J."/>
            <person name="Alvarado L."/>
            <person name="Kodira C.D."/>
            <person name="Zeng Q."/>
            <person name="Oleary S."/>
            <person name="Yandava C."/>
            <person name="Denning D.W."/>
            <person name="Nierman W.C."/>
            <person name="Milne T."/>
            <person name="Madden K."/>
        </authorList>
    </citation>
    <scope>NUCLEOTIDE SEQUENCE [LARGE SCALE GENOMIC DNA]</scope>
    <source>
        <strain evidence="18">NIH 2624 / FGSC A1156</strain>
    </source>
</reference>
<dbReference type="GO" id="GO:0019878">
    <property type="term" value="P:lysine biosynthetic process via aminoadipic acid"/>
    <property type="evidence" value="ECO:0007669"/>
    <property type="project" value="UniProtKB-UniPathway"/>
</dbReference>
<evidence type="ECO:0000256" key="5">
    <source>
        <dbReference type="ARBA" id="ARBA00012847"/>
    </source>
</evidence>
<keyword evidence="8" id="KW-0560">Oxidoreductase</keyword>
<gene>
    <name evidence="17" type="ORF">ATEG_04713</name>
</gene>
<dbReference type="InterPro" id="IPR051168">
    <property type="entry name" value="AASS"/>
</dbReference>
<evidence type="ECO:0000256" key="8">
    <source>
        <dbReference type="ARBA" id="ARBA00023002"/>
    </source>
</evidence>
<evidence type="ECO:0000256" key="7">
    <source>
        <dbReference type="ARBA" id="ARBA00022605"/>
    </source>
</evidence>
<evidence type="ECO:0000256" key="13">
    <source>
        <dbReference type="ARBA" id="ARBA00047860"/>
    </source>
</evidence>
<proteinExistence type="inferred from homology"/>
<keyword evidence="9" id="KW-0520">NAD</keyword>
<evidence type="ECO:0000256" key="12">
    <source>
        <dbReference type="ARBA" id="ARBA00033228"/>
    </source>
</evidence>
<dbReference type="VEuPathDB" id="FungiDB:ATEG_04713"/>
<dbReference type="AlphaFoldDB" id="Q0CNM1"/>
<dbReference type="InterPro" id="IPR027281">
    <property type="entry name" value="Lys1"/>
</dbReference>
<dbReference type="SUPFAM" id="SSF51735">
    <property type="entry name" value="NAD(P)-binding Rossmann-fold domains"/>
    <property type="match status" value="1"/>
</dbReference>
<dbReference type="Proteomes" id="UP000007963">
    <property type="component" value="Unassembled WGS sequence"/>
</dbReference>
<feature type="compositionally biased region" description="Polar residues" evidence="14">
    <location>
        <begin position="508"/>
        <end position="517"/>
    </location>
</feature>
<evidence type="ECO:0000256" key="2">
    <source>
        <dbReference type="ARBA" id="ARBA00004884"/>
    </source>
</evidence>
<dbReference type="FunFam" id="3.40.50.720:FF:000627">
    <property type="entry name" value="Saccharopine dehydrogenase [NAD(+), L-lysine-forming]"/>
    <property type="match status" value="1"/>
</dbReference>
<feature type="compositionally biased region" description="Basic and acidic residues" evidence="14">
    <location>
        <begin position="42"/>
        <end position="64"/>
    </location>
</feature>
<dbReference type="InterPro" id="IPR007698">
    <property type="entry name" value="AlaDH/PNT_NAD(H)-bd"/>
</dbReference>
<dbReference type="CDD" id="cd12188">
    <property type="entry name" value="SDH"/>
    <property type="match status" value="1"/>
</dbReference>
<dbReference type="Pfam" id="PF05222">
    <property type="entry name" value="AlaDh_PNT_N"/>
    <property type="match status" value="1"/>
</dbReference>
<dbReference type="Gene3D" id="3.40.50.720">
    <property type="entry name" value="NAD(P)-binding Rossmann-like Domain"/>
    <property type="match status" value="1"/>
</dbReference>
<feature type="compositionally biased region" description="Basic and acidic residues" evidence="14">
    <location>
        <begin position="454"/>
        <end position="468"/>
    </location>
</feature>
<evidence type="ECO:0000313" key="18">
    <source>
        <dbReference type="Proteomes" id="UP000007963"/>
    </source>
</evidence>
<feature type="domain" description="Alanine dehydrogenase/pyridine nucleotide transhydrogenase N-terminal" evidence="16">
    <location>
        <begin position="618"/>
        <end position="753"/>
    </location>
</feature>
<protein>
    <recommendedName>
        <fullName evidence="6">Saccharopine dehydrogenase [NAD(+), L-lysine-forming]</fullName>
        <ecNumber evidence="5">1.5.1.7</ecNumber>
    </recommendedName>
    <alternativeName>
        <fullName evidence="12">Lysine--2-oxoglutarate reductase</fullName>
    </alternativeName>
</protein>
<feature type="region of interest" description="Disordered" evidence="14">
    <location>
        <begin position="424"/>
        <end position="568"/>
    </location>
</feature>
<dbReference type="PANTHER" id="PTHR11133">
    <property type="entry name" value="SACCHAROPINE DEHYDROGENASE"/>
    <property type="match status" value="1"/>
</dbReference>
<dbReference type="OrthoDB" id="265306at2759"/>
<organism evidence="17 18">
    <name type="scientific">Aspergillus terreus (strain NIH 2624 / FGSC A1156)</name>
    <dbReference type="NCBI Taxonomy" id="341663"/>
    <lineage>
        <taxon>Eukaryota</taxon>
        <taxon>Fungi</taxon>
        <taxon>Dikarya</taxon>
        <taxon>Ascomycota</taxon>
        <taxon>Pezizomycotina</taxon>
        <taxon>Eurotiomycetes</taxon>
        <taxon>Eurotiomycetidae</taxon>
        <taxon>Eurotiales</taxon>
        <taxon>Aspergillaceae</taxon>
        <taxon>Aspergillus</taxon>
        <taxon>Aspergillus subgen. Circumdati</taxon>
    </lineage>
</organism>
<keyword evidence="7" id="KW-0028">Amino-acid biosynthesis</keyword>
<dbReference type="HOGENOM" id="CLU_302052_0_0_1"/>
<evidence type="ECO:0000256" key="1">
    <source>
        <dbReference type="ARBA" id="ARBA00004078"/>
    </source>
</evidence>
<comment type="catalytic activity">
    <reaction evidence="13">
        <text>L-saccharopine + NAD(+) + H2O = L-lysine + 2-oxoglutarate + NADH + H(+)</text>
        <dbReference type="Rhea" id="RHEA:12440"/>
        <dbReference type="ChEBI" id="CHEBI:15377"/>
        <dbReference type="ChEBI" id="CHEBI:15378"/>
        <dbReference type="ChEBI" id="CHEBI:16810"/>
        <dbReference type="ChEBI" id="CHEBI:32551"/>
        <dbReference type="ChEBI" id="CHEBI:57540"/>
        <dbReference type="ChEBI" id="CHEBI:57945"/>
        <dbReference type="ChEBI" id="CHEBI:57951"/>
        <dbReference type="EC" id="1.5.1.7"/>
    </reaction>
</comment>
<dbReference type="SMART" id="SM01002">
    <property type="entry name" value="AlaDh_PNT_C"/>
    <property type="match status" value="1"/>
</dbReference>
<dbReference type="EC" id="1.5.1.7" evidence="5"/>
<comment type="pathway">
    <text evidence="2">Amino-acid biosynthesis; L-lysine biosynthesis via AAA pathway; L-lysine from L-alpha-aminoadipate (fungal route): step 3/3.</text>
</comment>
<comment type="function">
    <text evidence="1">Catalyzes the NAD(+)-dependent cleavage of saccharopine to L-lysine and 2-oxoglutarate, the final step in the alpha-aminoadipate (AAA) pathway for lysin biosynthesis.</text>
</comment>
<evidence type="ECO:0000313" key="17">
    <source>
        <dbReference type="EMBL" id="EAU35160.1"/>
    </source>
</evidence>
<sequence length="988" mass="108610">MKGTSIFNFRSWSRIHPPLPRTPRESQQLLNALTSSFRRQLDHEYPSTSSSDREKPVPGDRSRGNPDSSVHATDRHLRAILDNPLFRVVPSKPSSPALRRDPSGMGSIEQQRLAKEPMVVFDELVASGSVTVSDLRNCLKSQLLLASPHTGTGFVKAMKDSKAGTKVVTWWFASDSETRKILFKSRASTASLLKFMVAEGLQETVIVWLKMLAKHDIGGRRGRLPENIAHQVFSNLLVDLISAETQYGGGLASAMRYYIQTCEAYLTTGNERANQQMLLPAASHLCQSVMQNAQTQTKEVPVSMYDNFVKTLSVLAPTSDLLATAPIYHPTRPDVRPLLDFVDALPSSERLESWSESRRENFLRAAFDGLRVLIDREKLWDAAYLARFIQEQLPGKTDPTAASENGHLTSAEEQELLAQTVDASRGDVNKQPTDDITNQSNGDSAIAKATDGNHPLEEQKSSEDDKPVEGPQPTGPSHAPEATETQPSSADEKKDETNAGDKRELEATATSTGSDNPSVPEPATKKQKTDEKEEAASTNGVEAPVEPAAANGEKKKAGRPKKSRETVRKAIPTDGVGSRTRSRTKVLTFHKLSHIFCLFIFSVQPQLSFNKMPSNKIWLRAETKPAEARSALTPTTAKALIDAGYDVTVERSKQRIFEDDEFPKIGAKLVEEGSWVKDAPKDAFILGLKELPEDDFPLEHVHISFAHCYKQQGGWEKVLSRWPRGGGTLLDLEFLTDDAGRRVAAFGYSAGYAGSALAVKNWAWQLTHPEGEPLPGEVPYANQDLLIQSVKESLEAGKKASGRSPKVLVIGALGRCGKGAVQLAKDVGIPESDIIQWDMEETKKGGPFREIIEDADIFVNCIYLSSPIPPFLNGETLSSPNRRLSVICDVSADTTNPHNPIPVYTVTTTFDRPTVPVILPAGTQGPPLSVISIDHLPSLLPRESSEMFSEALLPSLLQLKDWQNARVWKQAEDLFKEKVATLPESMRS</sequence>
<comment type="similarity">
    <text evidence="3">Belongs to the AlaDH/PNT family.</text>
</comment>
<dbReference type="PANTHER" id="PTHR11133:SF23">
    <property type="entry name" value="SACCHAROPINE DEHYDROGENASE [NAD(+), L-LYSINE-FORMING]"/>
    <property type="match status" value="1"/>
</dbReference>
<name>Q0CNM1_ASPTN</name>
<feature type="compositionally biased region" description="Basic and acidic residues" evidence="14">
    <location>
        <begin position="490"/>
        <end position="506"/>
    </location>
</feature>
<dbReference type="FunFam" id="3.40.50.720:FF:000217">
    <property type="entry name" value="Saccharopine dehydrogenase [NAD(+), L-lysine-forming]"/>
    <property type="match status" value="1"/>
</dbReference>
<evidence type="ECO:0000259" key="16">
    <source>
        <dbReference type="SMART" id="SM01003"/>
    </source>
</evidence>
<accession>Q0CNM1</accession>
<evidence type="ECO:0000259" key="15">
    <source>
        <dbReference type="SMART" id="SM01002"/>
    </source>
</evidence>
<dbReference type="OMA" id="KLSHIFC"/>
<dbReference type="GeneID" id="4320223"/>
<evidence type="ECO:0000256" key="4">
    <source>
        <dbReference type="ARBA" id="ARBA00011245"/>
    </source>
</evidence>
<evidence type="ECO:0000256" key="14">
    <source>
        <dbReference type="SAM" id="MobiDB-lite"/>
    </source>
</evidence>
<dbReference type="InterPro" id="IPR036291">
    <property type="entry name" value="NAD(P)-bd_dom_sf"/>
</dbReference>
<evidence type="ECO:0000256" key="6">
    <source>
        <dbReference type="ARBA" id="ARBA00021221"/>
    </source>
</evidence>
<dbReference type="InterPro" id="IPR007886">
    <property type="entry name" value="AlaDH/PNT_N"/>
</dbReference>
<dbReference type="GO" id="GO:0005737">
    <property type="term" value="C:cytoplasm"/>
    <property type="evidence" value="ECO:0007669"/>
    <property type="project" value="TreeGrafter"/>
</dbReference>
<dbReference type="UniPathway" id="UPA00033">
    <property type="reaction ID" value="UER00034"/>
</dbReference>
<evidence type="ECO:0000256" key="3">
    <source>
        <dbReference type="ARBA" id="ARBA00005689"/>
    </source>
</evidence>
<dbReference type="RefSeq" id="XP_001213891.1">
    <property type="nucleotide sequence ID" value="XM_001213891.1"/>
</dbReference>
<feature type="domain" description="Alanine dehydrogenase/pyridine nucleotide transhydrogenase NAD(H)-binding" evidence="15">
    <location>
        <begin position="794"/>
        <end position="921"/>
    </location>
</feature>
<dbReference type="GO" id="GO:0004754">
    <property type="term" value="F:saccharopine dehydrogenase (NAD+, L-lysine-forming) activity"/>
    <property type="evidence" value="ECO:0007669"/>
    <property type="project" value="UniProtKB-EC"/>
</dbReference>
<feature type="compositionally biased region" description="Basic and acidic residues" evidence="14">
    <location>
        <begin position="523"/>
        <end position="535"/>
    </location>
</feature>
<evidence type="ECO:0000256" key="9">
    <source>
        <dbReference type="ARBA" id="ARBA00023027"/>
    </source>
</evidence>